<dbReference type="PANTHER" id="PTHR48111:SF72">
    <property type="entry name" value="SENSORY TRANSDUCTION PROTEIN REGX3"/>
    <property type="match status" value="1"/>
</dbReference>
<evidence type="ECO:0000256" key="3">
    <source>
        <dbReference type="ARBA" id="ARBA00023125"/>
    </source>
</evidence>
<keyword evidence="11" id="KW-1185">Reference proteome</keyword>
<evidence type="ECO:0000313" key="10">
    <source>
        <dbReference type="EMBL" id="RJO78951.1"/>
    </source>
</evidence>
<dbReference type="GO" id="GO:0006355">
    <property type="term" value="P:regulation of DNA-templated transcription"/>
    <property type="evidence" value="ECO:0007669"/>
    <property type="project" value="InterPro"/>
</dbReference>
<sequence>MHVLIVEDDHDLAMELHCGLESQGFRGLVASTGRDALDLHTEVEAVLLDIGLPDMDGLEVCRKIRATSNVPIIILSGRSDEFDRVLGLKLGADDYVTKPHSVRELAARFQAITRRTREIQDIAVPAREARIRSNIRKLREIRIDVDSRRVTVNEREIRLTRREFDFLELLAREPGKVFSREAIMIEAWGYDGAGDTRTLGVHVASLRKKLGLPVIETVRGVGFRLAS</sequence>
<evidence type="ECO:0000256" key="6">
    <source>
        <dbReference type="PROSITE-ProRule" id="PRU00169"/>
    </source>
</evidence>
<proteinExistence type="predicted"/>
<keyword evidence="2" id="KW-0805">Transcription regulation</keyword>
<dbReference type="EMBL" id="QZFU01000011">
    <property type="protein sequence ID" value="RJO78951.1"/>
    <property type="molecule type" value="Genomic_DNA"/>
</dbReference>
<gene>
    <name evidence="10" type="ORF">D5S18_03685</name>
</gene>
<dbReference type="GO" id="GO:0032993">
    <property type="term" value="C:protein-DNA complex"/>
    <property type="evidence" value="ECO:0007669"/>
    <property type="project" value="TreeGrafter"/>
</dbReference>
<feature type="domain" description="Response regulatory" evidence="8">
    <location>
        <begin position="2"/>
        <end position="113"/>
    </location>
</feature>
<protein>
    <recommendedName>
        <fullName evidence="5">Sensory transduction protein RegX3</fullName>
    </recommendedName>
</protein>
<dbReference type="CDD" id="cd00383">
    <property type="entry name" value="trans_reg_C"/>
    <property type="match status" value="1"/>
</dbReference>
<evidence type="ECO:0000259" key="9">
    <source>
        <dbReference type="PROSITE" id="PS51755"/>
    </source>
</evidence>
<dbReference type="Gene3D" id="3.40.50.2300">
    <property type="match status" value="1"/>
</dbReference>
<dbReference type="Proteomes" id="UP000266677">
    <property type="component" value="Unassembled WGS sequence"/>
</dbReference>
<dbReference type="SMART" id="SM00862">
    <property type="entry name" value="Trans_reg_C"/>
    <property type="match status" value="1"/>
</dbReference>
<evidence type="ECO:0000256" key="4">
    <source>
        <dbReference type="ARBA" id="ARBA00023163"/>
    </source>
</evidence>
<dbReference type="PANTHER" id="PTHR48111">
    <property type="entry name" value="REGULATOR OF RPOS"/>
    <property type="match status" value="1"/>
</dbReference>
<feature type="modified residue" description="4-aspartylphosphate" evidence="6">
    <location>
        <position position="49"/>
    </location>
</feature>
<reference evidence="10 11" key="1">
    <citation type="submission" date="2018-09" db="EMBL/GenBank/DDBJ databases">
        <title>YIM PH21274 draft genome.</title>
        <authorList>
            <person name="Miao C."/>
        </authorList>
    </citation>
    <scope>NUCLEOTIDE SEQUENCE [LARGE SCALE GENOMIC DNA]</scope>
    <source>
        <strain evidence="10 11">YIM PH 21724</strain>
    </source>
</reference>
<dbReference type="CDD" id="cd17574">
    <property type="entry name" value="REC_OmpR"/>
    <property type="match status" value="1"/>
</dbReference>
<dbReference type="GO" id="GO:0005829">
    <property type="term" value="C:cytosol"/>
    <property type="evidence" value="ECO:0007669"/>
    <property type="project" value="TreeGrafter"/>
</dbReference>
<dbReference type="AlphaFoldDB" id="A0A3A4KS15"/>
<evidence type="ECO:0000256" key="5">
    <source>
        <dbReference type="ARBA" id="ARBA00041201"/>
    </source>
</evidence>
<organism evidence="10 11">
    <name type="scientific">Nocardia panacis</name>
    <dbReference type="NCBI Taxonomy" id="2340916"/>
    <lineage>
        <taxon>Bacteria</taxon>
        <taxon>Bacillati</taxon>
        <taxon>Actinomycetota</taxon>
        <taxon>Actinomycetes</taxon>
        <taxon>Mycobacteriales</taxon>
        <taxon>Nocardiaceae</taxon>
        <taxon>Nocardia</taxon>
    </lineage>
</organism>
<evidence type="ECO:0000256" key="2">
    <source>
        <dbReference type="ARBA" id="ARBA00023015"/>
    </source>
</evidence>
<dbReference type="SMART" id="SM00448">
    <property type="entry name" value="REC"/>
    <property type="match status" value="1"/>
</dbReference>
<dbReference type="Gene3D" id="6.10.250.690">
    <property type="match status" value="1"/>
</dbReference>
<dbReference type="InterPro" id="IPR039420">
    <property type="entry name" value="WalR-like"/>
</dbReference>
<keyword evidence="3 7" id="KW-0238">DNA-binding</keyword>
<comment type="caution">
    <text evidence="10">The sequence shown here is derived from an EMBL/GenBank/DDBJ whole genome shotgun (WGS) entry which is preliminary data.</text>
</comment>
<dbReference type="InterPro" id="IPR001867">
    <property type="entry name" value="OmpR/PhoB-type_DNA-bd"/>
</dbReference>
<feature type="DNA-binding region" description="OmpR/PhoB-type" evidence="7">
    <location>
        <begin position="133"/>
        <end position="227"/>
    </location>
</feature>
<dbReference type="RefSeq" id="WP_120038016.1">
    <property type="nucleotide sequence ID" value="NZ_QZFU01000011.1"/>
</dbReference>
<keyword evidence="4" id="KW-0804">Transcription</keyword>
<dbReference type="Pfam" id="PF00486">
    <property type="entry name" value="Trans_reg_C"/>
    <property type="match status" value="1"/>
</dbReference>
<dbReference type="PROSITE" id="PS50110">
    <property type="entry name" value="RESPONSE_REGULATORY"/>
    <property type="match status" value="1"/>
</dbReference>
<dbReference type="PROSITE" id="PS51755">
    <property type="entry name" value="OMPR_PHOB"/>
    <property type="match status" value="1"/>
</dbReference>
<evidence type="ECO:0000259" key="8">
    <source>
        <dbReference type="PROSITE" id="PS50110"/>
    </source>
</evidence>
<dbReference type="GO" id="GO:0000976">
    <property type="term" value="F:transcription cis-regulatory region binding"/>
    <property type="evidence" value="ECO:0007669"/>
    <property type="project" value="TreeGrafter"/>
</dbReference>
<evidence type="ECO:0000256" key="1">
    <source>
        <dbReference type="ARBA" id="ARBA00022553"/>
    </source>
</evidence>
<dbReference type="GO" id="GO:0000156">
    <property type="term" value="F:phosphorelay response regulator activity"/>
    <property type="evidence" value="ECO:0007669"/>
    <property type="project" value="TreeGrafter"/>
</dbReference>
<name>A0A3A4KS15_9NOCA</name>
<dbReference type="Pfam" id="PF00072">
    <property type="entry name" value="Response_reg"/>
    <property type="match status" value="1"/>
</dbReference>
<evidence type="ECO:0000313" key="11">
    <source>
        <dbReference type="Proteomes" id="UP000266677"/>
    </source>
</evidence>
<dbReference type="InterPro" id="IPR001789">
    <property type="entry name" value="Sig_transdc_resp-reg_receiver"/>
</dbReference>
<dbReference type="OrthoDB" id="5243815at2"/>
<accession>A0A3A4KS15</accession>
<dbReference type="Gene3D" id="1.10.10.10">
    <property type="entry name" value="Winged helix-like DNA-binding domain superfamily/Winged helix DNA-binding domain"/>
    <property type="match status" value="1"/>
</dbReference>
<feature type="domain" description="OmpR/PhoB-type" evidence="9">
    <location>
        <begin position="133"/>
        <end position="227"/>
    </location>
</feature>
<dbReference type="InterPro" id="IPR036388">
    <property type="entry name" value="WH-like_DNA-bd_sf"/>
</dbReference>
<dbReference type="InterPro" id="IPR011006">
    <property type="entry name" value="CheY-like_superfamily"/>
</dbReference>
<dbReference type="SUPFAM" id="SSF52172">
    <property type="entry name" value="CheY-like"/>
    <property type="match status" value="1"/>
</dbReference>
<keyword evidence="1 6" id="KW-0597">Phosphoprotein</keyword>
<evidence type="ECO:0000256" key="7">
    <source>
        <dbReference type="PROSITE-ProRule" id="PRU01091"/>
    </source>
</evidence>